<dbReference type="InterPro" id="IPR004118">
    <property type="entry name" value="HEV_TT_vir_Orf2/Gyrovir_Vp2_N"/>
</dbReference>
<dbReference type="Pfam" id="PF02957">
    <property type="entry name" value="TT_ORF2-like"/>
    <property type="match status" value="1"/>
</dbReference>
<protein>
    <recommendedName>
        <fullName evidence="1">Hepatitis TT virus Orf2/Gyrovirus Vp2 N-terminal domain-containing protein</fullName>
    </recommendedName>
</protein>
<dbReference type="EMBL" id="KM259873">
    <property type="protein sequence ID" value="AIK19235.1"/>
    <property type="molecule type" value="Genomic_DNA"/>
</dbReference>
<accession>A0A076V7U4</accession>
<dbReference type="RefSeq" id="YP_009109709.1">
    <property type="nucleotide sequence ID" value="NC_025726.1"/>
</dbReference>
<feature type="domain" description="Hepatitis TT virus Orf2/Gyrovirus Vp2 N-terminal" evidence="1">
    <location>
        <begin position="13"/>
        <end position="60"/>
    </location>
</feature>
<keyword evidence="3" id="KW-1185">Reference proteome</keyword>
<name>A0A076V7U4_9VIRU</name>
<evidence type="ECO:0000313" key="3">
    <source>
        <dbReference type="Proteomes" id="UP000151607"/>
    </source>
</evidence>
<gene>
    <name evidence="2" type="ORF">ALA22_gp1</name>
</gene>
<sequence length="101" mass="11322">MTTRIVPTKDSIRQKNLKWMNLLVHSHDIFCDCDSPLQHTLILICQQEPKIELKPIEKDIIKKCLIGDTTEAAGDPAEDGVEEGLLDALFKEDFGEEDTAG</sequence>
<organism evidence="2 3">
    <name type="scientific">Torque teno mini virus ALA22</name>
    <dbReference type="NCBI Taxonomy" id="1535290"/>
    <lineage>
        <taxon>Viruses</taxon>
        <taxon>Monodnaviria</taxon>
        <taxon>Shotokuvirae</taxon>
        <taxon>Commensaviricota</taxon>
        <taxon>Cardeaviricetes</taxon>
        <taxon>Sanitavirales</taxon>
        <taxon>Anelloviridae</taxon>
        <taxon>Betatorquevirus</taxon>
        <taxon>Betatorquevirus homini27</taxon>
        <taxon>Torque teno mini virus 27</taxon>
    </lineage>
</organism>
<dbReference type="GeneID" id="22284068"/>
<dbReference type="OrthoDB" id="26985at10239"/>
<dbReference type="KEGG" id="vg:22284068"/>
<evidence type="ECO:0000313" key="2">
    <source>
        <dbReference type="EMBL" id="AIK19235.1"/>
    </source>
</evidence>
<evidence type="ECO:0000259" key="1">
    <source>
        <dbReference type="Pfam" id="PF02957"/>
    </source>
</evidence>
<dbReference type="Proteomes" id="UP000151607">
    <property type="component" value="Segment"/>
</dbReference>
<reference evidence="2 3" key="1">
    <citation type="submission" date="2014-08" db="EMBL/GenBank/DDBJ databases">
        <title>Complete genome of two new Torque teno mini virus species in the human oral cavity.</title>
        <authorList>
            <person name="Parras-Molto M."/>
            <person name="Lopez-Bueno A."/>
        </authorList>
    </citation>
    <scope>NUCLEOTIDE SEQUENCE [LARGE SCALE GENOMIC DNA]</scope>
    <source>
        <strain evidence="2">TTMV-ALA22</strain>
    </source>
</reference>
<proteinExistence type="predicted"/>